<organism evidence="1 2">
    <name type="scientific">Roseburia inulinivorans</name>
    <dbReference type="NCBI Taxonomy" id="360807"/>
    <lineage>
        <taxon>Bacteria</taxon>
        <taxon>Bacillati</taxon>
        <taxon>Bacillota</taxon>
        <taxon>Clostridia</taxon>
        <taxon>Lachnospirales</taxon>
        <taxon>Lachnospiraceae</taxon>
        <taxon>Roseburia</taxon>
    </lineage>
</organism>
<protein>
    <submittedName>
        <fullName evidence="1">Uncharacterized protein</fullName>
    </submittedName>
</protein>
<dbReference type="RefSeq" id="WP_118930147.1">
    <property type="nucleotide sequence ID" value="NZ_QSKW01000013.1"/>
</dbReference>
<comment type="caution">
    <text evidence="1">The sequence shown here is derived from an EMBL/GenBank/DDBJ whole genome shotgun (WGS) entry which is preliminary data.</text>
</comment>
<evidence type="ECO:0000313" key="2">
    <source>
        <dbReference type="Proteomes" id="UP000286271"/>
    </source>
</evidence>
<dbReference type="EMBL" id="QSKW01000013">
    <property type="protein sequence ID" value="RHE97149.1"/>
    <property type="molecule type" value="Genomic_DNA"/>
</dbReference>
<dbReference type="AlphaFoldDB" id="A0A3R6J316"/>
<dbReference type="Proteomes" id="UP000286271">
    <property type="component" value="Unassembled WGS sequence"/>
</dbReference>
<gene>
    <name evidence="1" type="ORF">DW707_09210</name>
</gene>
<proteinExistence type="predicted"/>
<reference evidence="1 2" key="1">
    <citation type="submission" date="2018-08" db="EMBL/GenBank/DDBJ databases">
        <title>A genome reference for cultivated species of the human gut microbiota.</title>
        <authorList>
            <person name="Zou Y."/>
            <person name="Xue W."/>
            <person name="Luo G."/>
        </authorList>
    </citation>
    <scope>NUCLEOTIDE SEQUENCE [LARGE SCALE GENOMIC DNA]</scope>
    <source>
        <strain evidence="1 2">AM27-11</strain>
    </source>
</reference>
<sequence>MLGAGSILAGAFIGAGIGALSTTAMKEGEEISTGNVRSAGERLAYAVFDDSMSWDEKWAYAFEPGQMVADFVTGVVIGEILDGIMAATQNKLRSIFANYDATMREAIESGSNPKNVFPENPDDLLPEIPRNKATKANGTTSQTIQTSDNIRIRAEQHPLLPGETYNPRHHGVHYHVEYKVDPTKSWNNKNNVKKWYPEGYTPGAGSGFIPGEPFPE</sequence>
<evidence type="ECO:0000313" key="1">
    <source>
        <dbReference type="EMBL" id="RHE97149.1"/>
    </source>
</evidence>
<accession>A0A3R6J316</accession>
<name>A0A3R6J316_9FIRM</name>